<organism evidence="1">
    <name type="scientific">Escherichia coli</name>
    <dbReference type="NCBI Taxonomy" id="562"/>
    <lineage>
        <taxon>Bacteria</taxon>
        <taxon>Pseudomonadati</taxon>
        <taxon>Pseudomonadota</taxon>
        <taxon>Gammaproteobacteria</taxon>
        <taxon>Enterobacterales</taxon>
        <taxon>Enterobacteriaceae</taxon>
        <taxon>Escherichia</taxon>
    </lineage>
</organism>
<keyword evidence="1" id="KW-0614">Plasmid</keyword>
<protein>
    <submittedName>
        <fullName evidence="1">Uncharacterized protein</fullName>
    </submittedName>
</protein>
<reference evidence="1" key="1">
    <citation type="submission" date="2020-07" db="EMBL/GenBank/DDBJ databases">
        <title>Faecal carriage and genetic characterization of CTX-M-1/9/1-producing Escherichia coli from healthy humans in Hangzhou, China.</title>
        <authorList>
            <person name="Chen J."/>
        </authorList>
    </citation>
    <scope>NUCLEOTIDE SEQUENCE</scope>
    <source>
        <strain evidence="1">3712</strain>
        <plasmid evidence="1">pM-64-3712</plasmid>
    </source>
</reference>
<dbReference type="EMBL" id="MT773678">
    <property type="protein sequence ID" value="QQW38444.1"/>
    <property type="molecule type" value="Genomic_DNA"/>
</dbReference>
<evidence type="ECO:0000313" key="1">
    <source>
        <dbReference type="EMBL" id="QQW38444.1"/>
    </source>
</evidence>
<accession>A0A7U0K7V9</accession>
<proteinExistence type="predicted"/>
<dbReference type="AlphaFoldDB" id="A0A7U0K7V9"/>
<geneLocation type="plasmid" evidence="1">
    <name>pM-64-3712</name>
</geneLocation>
<name>A0A7U0K7V9_ECOLX</name>
<sequence>MSLLLSVTMLQPSNHAAYSVPGSSLYSLAPLGSFIGST</sequence>